<dbReference type="Proteomes" id="UP000070133">
    <property type="component" value="Unassembled WGS sequence"/>
</dbReference>
<feature type="compositionally biased region" description="Basic residues" evidence="1">
    <location>
        <begin position="103"/>
        <end position="114"/>
    </location>
</feature>
<evidence type="ECO:0000313" key="3">
    <source>
        <dbReference type="Proteomes" id="UP000070133"/>
    </source>
</evidence>
<keyword evidence="3" id="KW-1185">Reference proteome</keyword>
<name>A0A139HQN0_9PEZI</name>
<evidence type="ECO:0000313" key="2">
    <source>
        <dbReference type="EMBL" id="KXT04692.1"/>
    </source>
</evidence>
<feature type="compositionally biased region" description="Low complexity" evidence="1">
    <location>
        <begin position="340"/>
        <end position="352"/>
    </location>
</feature>
<feature type="region of interest" description="Disordered" evidence="1">
    <location>
        <begin position="286"/>
        <end position="367"/>
    </location>
</feature>
<organism evidence="2 3">
    <name type="scientific">Pseudocercospora eumusae</name>
    <dbReference type="NCBI Taxonomy" id="321146"/>
    <lineage>
        <taxon>Eukaryota</taxon>
        <taxon>Fungi</taxon>
        <taxon>Dikarya</taxon>
        <taxon>Ascomycota</taxon>
        <taxon>Pezizomycotina</taxon>
        <taxon>Dothideomycetes</taxon>
        <taxon>Dothideomycetidae</taxon>
        <taxon>Mycosphaerellales</taxon>
        <taxon>Mycosphaerellaceae</taxon>
        <taxon>Pseudocercospora</taxon>
    </lineage>
</organism>
<feature type="compositionally biased region" description="Basic and acidic residues" evidence="1">
    <location>
        <begin position="19"/>
        <end position="31"/>
    </location>
</feature>
<sequence length="450" mass="50383">MCSTSAWFATSSCMDLHQRAQNDQRREDRVSNRRSWSNQQDTSIHDIVSPMTSTRPSPHTHWEHIPVSYRPRDWRGPADTRTPVSPLTPAPLSHHSFDERTHYHSSPRASRRYRPSSPNNTYVQHAYASPPHPTAAALLFPQAGTHEDRRSTYSALDQLQHYPRSVSQPNTPRAVPSVLSEDMNEPPWGMIPRSPTYPSARRRPRSTTNIGDGTFTHAEDFHLFVQATSGLAPEQSLRDAASGVAAHDDRSTAPNVEHVEGETMISPGTTQTPTTLFALRQLAQMPEGSHTPPLRPEPRRLTTEPPDTRHSGVDVWLQPPSATWEDDESNAEDDELPDYAESQAQAQAAQRVEAARPKSMTWANDAPTGGDQVIAELLFAEGDPMIMRGLMYSADKKKTIVEQICIYRYQNEAESQVMTKRSIYNRSTLLAMQAHVTTLRNRNSAAPATF</sequence>
<feature type="compositionally biased region" description="Basic and acidic residues" evidence="1">
    <location>
        <begin position="296"/>
        <end position="312"/>
    </location>
</feature>
<dbReference type="EMBL" id="LFZN01000019">
    <property type="protein sequence ID" value="KXT04692.1"/>
    <property type="molecule type" value="Genomic_DNA"/>
</dbReference>
<feature type="region of interest" description="Disordered" evidence="1">
    <location>
        <begin position="19"/>
        <end position="42"/>
    </location>
</feature>
<evidence type="ECO:0000256" key="1">
    <source>
        <dbReference type="SAM" id="MobiDB-lite"/>
    </source>
</evidence>
<feature type="region of interest" description="Disordered" evidence="1">
    <location>
        <begin position="73"/>
        <end position="120"/>
    </location>
</feature>
<protein>
    <submittedName>
        <fullName evidence="2">Uncharacterized protein</fullName>
    </submittedName>
</protein>
<dbReference type="OrthoDB" id="3908316at2759"/>
<feature type="compositionally biased region" description="Acidic residues" evidence="1">
    <location>
        <begin position="324"/>
        <end position="338"/>
    </location>
</feature>
<feature type="compositionally biased region" description="Polar residues" evidence="1">
    <location>
        <begin position="33"/>
        <end position="42"/>
    </location>
</feature>
<accession>A0A139HQN0</accession>
<dbReference type="AlphaFoldDB" id="A0A139HQN0"/>
<reference evidence="2 3" key="1">
    <citation type="submission" date="2015-07" db="EMBL/GenBank/DDBJ databases">
        <title>Comparative genomics of the Sigatoka disease complex on banana suggests a link between parallel evolutionary changes in Pseudocercospora fijiensis and Pseudocercospora eumusae and increased virulence on the banana host.</title>
        <authorList>
            <person name="Chang T.-C."/>
            <person name="Salvucci A."/>
            <person name="Crous P.W."/>
            <person name="Stergiopoulos I."/>
        </authorList>
    </citation>
    <scope>NUCLEOTIDE SEQUENCE [LARGE SCALE GENOMIC DNA]</scope>
    <source>
        <strain evidence="2 3">CBS 114824</strain>
    </source>
</reference>
<feature type="region of interest" description="Disordered" evidence="1">
    <location>
        <begin position="162"/>
        <end position="208"/>
    </location>
</feature>
<proteinExistence type="predicted"/>
<gene>
    <name evidence="2" type="ORF">AC578_2118</name>
</gene>
<comment type="caution">
    <text evidence="2">The sequence shown here is derived from an EMBL/GenBank/DDBJ whole genome shotgun (WGS) entry which is preliminary data.</text>
</comment>